<name>A0A5K7XH68_9BACT</name>
<reference evidence="2" key="1">
    <citation type="submission" date="2019-10" db="EMBL/GenBank/DDBJ databases">
        <title>Lacipirellula parvula gen. nov., sp. nov., representing a lineage of planctomycetes widespread in freshwater anoxic habitats, and description of the family Lacipirellulaceae.</title>
        <authorList>
            <person name="Dedysh S.N."/>
            <person name="Kulichevskaya I.S."/>
            <person name="Beletsky A.V."/>
            <person name="Rakitin A.L."/>
            <person name="Mardanov A.V."/>
            <person name="Ivanova A.A."/>
            <person name="Saltykova V.X."/>
            <person name="Rijpstra W.I.C."/>
            <person name="Sinninghe Damste J.S."/>
            <person name="Ravin N.V."/>
        </authorList>
    </citation>
    <scope>NUCLEOTIDE SEQUENCE [LARGE SCALE GENOMIC DNA]</scope>
    <source>
        <strain evidence="2">PX69</strain>
    </source>
</reference>
<dbReference type="AlphaFoldDB" id="A0A5K7XH68"/>
<evidence type="ECO:0000313" key="2">
    <source>
        <dbReference type="Proteomes" id="UP000326837"/>
    </source>
</evidence>
<accession>A0A5K7XH68</accession>
<dbReference type="EMBL" id="AP021861">
    <property type="protein sequence ID" value="BBO35337.1"/>
    <property type="molecule type" value="Genomic_DNA"/>
</dbReference>
<keyword evidence="2" id="KW-1185">Reference proteome</keyword>
<dbReference type="KEGG" id="lpav:PLANPX_4949"/>
<organism evidence="1 2">
    <name type="scientific">Lacipirellula parvula</name>
    <dbReference type="NCBI Taxonomy" id="2650471"/>
    <lineage>
        <taxon>Bacteria</taxon>
        <taxon>Pseudomonadati</taxon>
        <taxon>Planctomycetota</taxon>
        <taxon>Planctomycetia</taxon>
        <taxon>Pirellulales</taxon>
        <taxon>Lacipirellulaceae</taxon>
        <taxon>Lacipirellula</taxon>
    </lineage>
</organism>
<sequence>MVIAGGEDAPARGGSCLQAISTLPTAHCSLPTARFLS</sequence>
<dbReference type="Proteomes" id="UP000326837">
    <property type="component" value="Chromosome"/>
</dbReference>
<gene>
    <name evidence="1" type="ORF">PLANPX_4949</name>
</gene>
<protein>
    <submittedName>
        <fullName evidence="1">Uncharacterized protein</fullName>
    </submittedName>
</protein>
<proteinExistence type="predicted"/>
<evidence type="ECO:0000313" key="1">
    <source>
        <dbReference type="EMBL" id="BBO35337.1"/>
    </source>
</evidence>